<evidence type="ECO:0000313" key="1">
    <source>
        <dbReference type="EMBL" id="KAI3363176.1"/>
    </source>
</evidence>
<reference evidence="1" key="1">
    <citation type="submission" date="2022-04" db="EMBL/GenBank/DDBJ databases">
        <title>Jade perch genome.</title>
        <authorList>
            <person name="Chao B."/>
        </authorList>
    </citation>
    <scope>NUCLEOTIDE SEQUENCE</scope>
    <source>
        <strain evidence="1">CB-2022</strain>
    </source>
</reference>
<evidence type="ECO:0000313" key="2">
    <source>
        <dbReference type="Proteomes" id="UP000831701"/>
    </source>
</evidence>
<accession>A0ACB8W5M0</accession>
<comment type="caution">
    <text evidence="1">The sequence shown here is derived from an EMBL/GenBank/DDBJ whole genome shotgun (WGS) entry which is preliminary data.</text>
</comment>
<feature type="non-terminal residue" evidence="1">
    <location>
        <position position="1"/>
    </location>
</feature>
<proteinExistence type="predicted"/>
<gene>
    <name evidence="1" type="ORF">L3Q82_011545</name>
</gene>
<sequence length="1579" mass="177449">WVDAVWDSEFTERKPLDDITEEELSVNGDEAFGALYQCLLAHAADQSADRDGASQSIWATLGENGVSVKSLVAVLSFFVLAGKAKMASVQQRVSGLHAASLYLLLLGIPGSIANKVFHEVLLDTCSDLTSHCWPQDAGKKRKKDVLKSSQAEGKRSKPQRKETTEMDIDEAEEEEEELHFSVQDLKKIRDAVVLLVESLLRLLQTFPLKNRPQSASTCTQIFSKLLYFEPVIGDLTFAAVQDITKLRSVPEMAFYGLQLLCSPKHGDQKESLRMVFHRLLYVILMMNKGNRGKPSLLVLNQAIISTRDWAIQFVCTLLRIQEGARYHRLVEDLQQLLADVEGRQPSEEVQAALSFPAQSVCVGSPVQFIIQLHSQVFVGEREIGGARRCMASSTPCLLPVSKLQRVKSVVGLWPQVMEQQPFHGLHHVRRQGDRPEVIQLTRMWFLGDWNDAGCLPQLGDPPLSQAQDLCVCDYSHLVDELKELVLPFLKILLQHICFQMVEKSEFRSHGAQAVGMLTSQMADTDYACFIKWLFNFSRHSKMVHRLFSVDVVMVLLEQPERKPEECQDTELACFLPHKFLIQNLLFARRMDDSPTVQGHALACLAQCLELHSLNLGPRQSWKVKSQKMWILVSGSLSSQQKTYRTLPFRTVEISSSDSSGCDAKENLALLLRRVKDSKTNVRKSALQALVGLLKHDVIPLSWENLATLSERCRDPAVSVKKKALQCVGELLVAKPECRVVQKAWLQGVVPAVVDSENSVQDKAMEALDQVLLSQVKPYSASCHLDAGQRLTWDLLGLLCDECQNLSRYFSRAFTIWSKQKKFTQTFITDLISHTEADHAAGAWLLLSKVVASSPVLPYGRILDTWDSMVSSKDVTVTTCCHILCVIGDIAAYLNEDTKDRIVNDLMSWLKTFTLSLEVISAAVETLHQLGRSEDIKQTQAFLNQHCGELVSVCEAYLAGIILSEKGTQNLNEELMVKHLHTLGVASLHCPAMVGKRTVLLVESVLTTHSDKLAASREGLRQGTGEENLADSSTLGFRRFNACFVSPGRGTLDQLYTLCRVLEGLWEFAQPVHMCFVDLEKAFNRVPRGILWGVLRERSQGPEGVRFGNHRISSLLFADDVVLLASSSQDLQRVLERFAAECEAAGMRISTSKSEAMVLDRKRVACPLRVGGEVLPQVEEFKYLGVLFTKCQEEMPASLPLSQFKANSLPTRVRAHGVITLGKLCLQHEELVQKYLPVFARELEVGTEIAVRNNVVVIMCDLCVRYTNIVDHYIPNISACLRDNEAVIREQTLIMLTNLLQEEFVKWKGSLFFRFMVALVDLVPAIASLCEYCLLHLLLKKNPEMFSQHFIECIFHFNSYSKHKSYNKFPQTEREKVRFSLKGPQHREKRFRIYRFLLENFTDAQRFNITNKINQTVLACFADEELPLDADGAEILSETFNVLSLKEMKLQAISAPAGGTAGEDPEEENMATMAKAVLQAAQKKVVSQVQKKAFIENTVPLIISLKSLLEQKRSPVLGDLMAYLQVTMQDYRNEVKEFFSGDEQLAAEVEFALKTAEREREMEEQMDKCNLTGDGRTPTA</sequence>
<dbReference type="Proteomes" id="UP000831701">
    <property type="component" value="Chromosome 14"/>
</dbReference>
<name>A0ACB8W5M0_9TELE</name>
<dbReference type="EMBL" id="CM041544">
    <property type="protein sequence ID" value="KAI3363176.1"/>
    <property type="molecule type" value="Genomic_DNA"/>
</dbReference>
<organism evidence="1 2">
    <name type="scientific">Scortum barcoo</name>
    <name type="common">barcoo grunter</name>
    <dbReference type="NCBI Taxonomy" id="214431"/>
    <lineage>
        <taxon>Eukaryota</taxon>
        <taxon>Metazoa</taxon>
        <taxon>Chordata</taxon>
        <taxon>Craniata</taxon>
        <taxon>Vertebrata</taxon>
        <taxon>Euteleostomi</taxon>
        <taxon>Actinopterygii</taxon>
        <taxon>Neopterygii</taxon>
        <taxon>Teleostei</taxon>
        <taxon>Neoteleostei</taxon>
        <taxon>Acanthomorphata</taxon>
        <taxon>Eupercaria</taxon>
        <taxon>Centrarchiformes</taxon>
        <taxon>Terapontoidei</taxon>
        <taxon>Terapontidae</taxon>
        <taxon>Scortum</taxon>
    </lineage>
</organism>
<keyword evidence="2" id="KW-1185">Reference proteome</keyword>
<feature type="non-terminal residue" evidence="1">
    <location>
        <position position="1579"/>
    </location>
</feature>
<protein>
    <submittedName>
        <fullName evidence="1">Uncharacterized protein</fullName>
    </submittedName>
</protein>